<protein>
    <submittedName>
        <fullName evidence="1">Uncharacterized protein</fullName>
    </submittedName>
</protein>
<organism evidence="1 2">
    <name type="scientific">Actinidia rufa</name>
    <dbReference type="NCBI Taxonomy" id="165716"/>
    <lineage>
        <taxon>Eukaryota</taxon>
        <taxon>Viridiplantae</taxon>
        <taxon>Streptophyta</taxon>
        <taxon>Embryophyta</taxon>
        <taxon>Tracheophyta</taxon>
        <taxon>Spermatophyta</taxon>
        <taxon>Magnoliopsida</taxon>
        <taxon>eudicotyledons</taxon>
        <taxon>Gunneridae</taxon>
        <taxon>Pentapetalae</taxon>
        <taxon>asterids</taxon>
        <taxon>Ericales</taxon>
        <taxon>Actinidiaceae</taxon>
        <taxon>Actinidia</taxon>
    </lineage>
</organism>
<dbReference type="EMBL" id="BJWL01000024">
    <property type="protein sequence ID" value="GFZ14601.1"/>
    <property type="molecule type" value="Genomic_DNA"/>
</dbReference>
<evidence type="ECO:0000313" key="2">
    <source>
        <dbReference type="Proteomes" id="UP000585474"/>
    </source>
</evidence>
<proteinExistence type="predicted"/>
<accession>A0A7J0GV49</accession>
<dbReference type="Proteomes" id="UP000585474">
    <property type="component" value="Unassembled WGS sequence"/>
</dbReference>
<dbReference type="AlphaFoldDB" id="A0A7J0GV49"/>
<sequence>MAARAVFEKGLSDGQVRRPESWREKLTINCRRLSSGHGAARKYSVVQVTFCPLSSLGNNRWSLPLIQALSAVIVPSSQRRFGGNDGLSSGHSSIMVTASSSGTEGLRARSVATVGQDLCPGKASVKWCPQRAPTQGTTKLAL</sequence>
<keyword evidence="2" id="KW-1185">Reference proteome</keyword>
<comment type="caution">
    <text evidence="1">The sequence shown here is derived from an EMBL/GenBank/DDBJ whole genome shotgun (WGS) entry which is preliminary data.</text>
</comment>
<gene>
    <name evidence="1" type="ORF">Acr_24g0007910</name>
</gene>
<evidence type="ECO:0000313" key="1">
    <source>
        <dbReference type="EMBL" id="GFZ14601.1"/>
    </source>
</evidence>
<reference evidence="1 2" key="1">
    <citation type="submission" date="2019-07" db="EMBL/GenBank/DDBJ databases">
        <title>De Novo Assembly of kiwifruit Actinidia rufa.</title>
        <authorList>
            <person name="Sugita-Konishi S."/>
            <person name="Sato K."/>
            <person name="Mori E."/>
            <person name="Abe Y."/>
            <person name="Kisaki G."/>
            <person name="Hamano K."/>
            <person name="Suezawa K."/>
            <person name="Otani M."/>
            <person name="Fukuda T."/>
            <person name="Manabe T."/>
            <person name="Gomi K."/>
            <person name="Tabuchi M."/>
            <person name="Akimitsu K."/>
            <person name="Kataoka I."/>
        </authorList>
    </citation>
    <scope>NUCLEOTIDE SEQUENCE [LARGE SCALE GENOMIC DNA]</scope>
    <source>
        <strain evidence="2">cv. Fuchu</strain>
    </source>
</reference>
<name>A0A7J0GV49_9ERIC</name>